<dbReference type="SUPFAM" id="SSF52058">
    <property type="entry name" value="L domain-like"/>
    <property type="match status" value="1"/>
</dbReference>
<evidence type="ECO:0000313" key="7">
    <source>
        <dbReference type="Proteomes" id="UP000070412"/>
    </source>
</evidence>
<sequence>MANNICFTSNRFDLSVHFQTQRIFLSKLFYCSCSILIIVSIVKPIHSTIAIEQSSVDKTLVKSELSSQSESASNDEEALPSEDSSIAQLIDRRLFSFPEQWSNSSWLQASPNHNNGSESIDFETVYNCSYVQDDVFCDCDLHARKLICYNIQTVDDIRQAFDHVLARTRRIYWNRLEIHCIEPFVKDDEQSSSQEQSSSKSTSTVPPNNSFHISSVIFTEGPRFESVVFVGDCSKPRHYDNLIAVDRDVQQIVIHRNMLRISTSCSLLQPKFERLQELILKDCLVAGDMISSTFSTRCLGQYGTRNEPMQLSRLTISGCNISLIEGGAFYNFAELELIDLSRNQISRLSRQAFAPHLYRLRTLKLDHNRLTHLNGEFFEKLPELREIILSDNRLQTLPFLPSAGPGLAQVLHLQNNLWDCRCRLIWLLEEPLDSIRLISDEPRCSTPENFFNQTLLMGLRKLKETFC</sequence>
<dbReference type="PANTHER" id="PTHR24369">
    <property type="entry name" value="ANTIGEN BSP, PUTATIVE-RELATED"/>
    <property type="match status" value="1"/>
</dbReference>
<dbReference type="SMART" id="SM00369">
    <property type="entry name" value="LRR_TYP"/>
    <property type="match status" value="3"/>
</dbReference>
<keyword evidence="7" id="KW-1185">Reference proteome</keyword>
<keyword evidence="1" id="KW-0433">Leucine-rich repeat</keyword>
<accession>A0A834R310</accession>
<dbReference type="Gene3D" id="3.80.10.10">
    <property type="entry name" value="Ribonuclease Inhibitor"/>
    <property type="match status" value="1"/>
</dbReference>
<dbReference type="GO" id="GO:0005886">
    <property type="term" value="C:plasma membrane"/>
    <property type="evidence" value="ECO:0007669"/>
    <property type="project" value="TreeGrafter"/>
</dbReference>
<organism evidence="5">
    <name type="scientific">Sarcoptes scabiei</name>
    <name type="common">Itch mite</name>
    <name type="synonym">Acarus scabiei</name>
    <dbReference type="NCBI Taxonomy" id="52283"/>
    <lineage>
        <taxon>Eukaryota</taxon>
        <taxon>Metazoa</taxon>
        <taxon>Ecdysozoa</taxon>
        <taxon>Arthropoda</taxon>
        <taxon>Chelicerata</taxon>
        <taxon>Arachnida</taxon>
        <taxon>Acari</taxon>
        <taxon>Acariformes</taxon>
        <taxon>Sarcoptiformes</taxon>
        <taxon>Astigmata</taxon>
        <taxon>Psoroptidia</taxon>
        <taxon>Sarcoptoidea</taxon>
        <taxon>Sarcoptidae</taxon>
        <taxon>Sarcoptinae</taxon>
        <taxon>Sarcoptes</taxon>
    </lineage>
</organism>
<evidence type="ECO:0000256" key="3">
    <source>
        <dbReference type="ARBA" id="ARBA00022737"/>
    </source>
</evidence>
<dbReference type="InterPro" id="IPR032675">
    <property type="entry name" value="LRR_dom_sf"/>
</dbReference>
<dbReference type="PANTHER" id="PTHR24369:SF210">
    <property type="entry name" value="CHAOPTIN-RELATED"/>
    <property type="match status" value="1"/>
</dbReference>
<keyword evidence="2" id="KW-0732">Signal</keyword>
<evidence type="ECO:0000256" key="4">
    <source>
        <dbReference type="SAM" id="MobiDB-lite"/>
    </source>
</evidence>
<reference evidence="5" key="2">
    <citation type="submission" date="2020-01" db="EMBL/GenBank/DDBJ databases">
        <authorList>
            <person name="Korhonen P.K.K."/>
            <person name="Guangxu M.G."/>
            <person name="Wang T.W."/>
            <person name="Stroehlein A.J.S."/>
            <person name="Young N.D."/>
            <person name="Ang C.-S.A."/>
            <person name="Fernando D.W.F."/>
            <person name="Lu H.L."/>
            <person name="Taylor S.T."/>
            <person name="Ehtesham M.E.M."/>
            <person name="Najaraj S.H.N."/>
            <person name="Harsha G.H.G."/>
            <person name="Madugundu A.M."/>
            <person name="Renuse S.R."/>
            <person name="Holt D.H."/>
            <person name="Pandey A.P."/>
            <person name="Papenfuss A.P."/>
            <person name="Gasser R.B.G."/>
            <person name="Fischer K.F."/>
        </authorList>
    </citation>
    <scope>NUCLEOTIDE SEQUENCE</scope>
    <source>
        <strain evidence="5">SSS_KF_BRIS2020</strain>
    </source>
</reference>
<evidence type="ECO:0000256" key="2">
    <source>
        <dbReference type="ARBA" id="ARBA00022729"/>
    </source>
</evidence>
<proteinExistence type="predicted"/>
<dbReference type="AlphaFoldDB" id="A0A834R310"/>
<dbReference type="OMA" id="TRNEPMQ"/>
<dbReference type="Pfam" id="PF14580">
    <property type="entry name" value="LRR_9"/>
    <property type="match status" value="1"/>
</dbReference>
<dbReference type="InterPro" id="IPR003591">
    <property type="entry name" value="Leu-rich_rpt_typical-subtyp"/>
</dbReference>
<dbReference type="PROSITE" id="PS51450">
    <property type="entry name" value="LRR"/>
    <property type="match status" value="1"/>
</dbReference>
<evidence type="ECO:0000313" key="5">
    <source>
        <dbReference type="EMBL" id="KAF7488735.1"/>
    </source>
</evidence>
<name>A0A834R310_SARSC</name>
<evidence type="ECO:0000313" key="6">
    <source>
        <dbReference type="EnsemblMetazoa" id="KAF7488735.1"/>
    </source>
</evidence>
<dbReference type="Proteomes" id="UP000070412">
    <property type="component" value="Unassembled WGS sequence"/>
</dbReference>
<dbReference type="EMBL" id="WVUK01000065">
    <property type="protein sequence ID" value="KAF7488735.1"/>
    <property type="molecule type" value="Genomic_DNA"/>
</dbReference>
<keyword evidence="3" id="KW-0677">Repeat</keyword>
<reference evidence="6" key="3">
    <citation type="submission" date="2022-06" db="UniProtKB">
        <authorList>
            <consortium name="EnsemblMetazoa"/>
        </authorList>
    </citation>
    <scope>IDENTIFICATION</scope>
</reference>
<feature type="region of interest" description="Disordered" evidence="4">
    <location>
        <begin position="187"/>
        <end position="207"/>
    </location>
</feature>
<dbReference type="InterPro" id="IPR050541">
    <property type="entry name" value="LRR_TM_domain-containing"/>
</dbReference>
<reference evidence="7" key="1">
    <citation type="journal article" date="2020" name="PLoS Negl. Trop. Dis.">
        <title>High-quality nuclear genome for Sarcoptes scabiei-A critical resource for a neglected parasite.</title>
        <authorList>
            <person name="Korhonen P.K."/>
            <person name="Gasser R.B."/>
            <person name="Ma G."/>
            <person name="Wang T."/>
            <person name="Stroehlein A.J."/>
            <person name="Young N.D."/>
            <person name="Ang C.S."/>
            <person name="Fernando D.D."/>
            <person name="Lu H.C."/>
            <person name="Taylor S."/>
            <person name="Reynolds S.L."/>
            <person name="Mofiz E."/>
            <person name="Najaraj S.H."/>
            <person name="Gowda H."/>
            <person name="Madugundu A."/>
            <person name="Renuse S."/>
            <person name="Holt D."/>
            <person name="Pandey A."/>
            <person name="Papenfuss A.T."/>
            <person name="Fischer K."/>
        </authorList>
    </citation>
    <scope>NUCLEOTIDE SEQUENCE [LARGE SCALE GENOMIC DNA]</scope>
</reference>
<dbReference type="EnsemblMetazoa" id="SSS_3734s_mrna">
    <property type="protein sequence ID" value="KAF7488735.1"/>
    <property type="gene ID" value="SSS_3734"/>
</dbReference>
<evidence type="ECO:0000256" key="1">
    <source>
        <dbReference type="ARBA" id="ARBA00022614"/>
    </source>
</evidence>
<protein>
    <submittedName>
        <fullName evidence="5">Leucine-rich repeat-containing protein 26</fullName>
    </submittedName>
</protein>
<gene>
    <name evidence="5" type="ORF">SSS_3734</name>
</gene>
<feature type="compositionally biased region" description="Low complexity" evidence="4">
    <location>
        <begin position="191"/>
        <end position="207"/>
    </location>
</feature>
<dbReference type="OrthoDB" id="2013775at2759"/>
<dbReference type="InterPro" id="IPR001611">
    <property type="entry name" value="Leu-rich_rpt"/>
</dbReference>